<feature type="DNA-binding region" description="H-T-H motif" evidence="2">
    <location>
        <begin position="37"/>
        <end position="56"/>
    </location>
</feature>
<organism evidence="4 5">
    <name type="scientific">Geomicrobium sediminis</name>
    <dbReference type="NCBI Taxonomy" id="1347788"/>
    <lineage>
        <taxon>Bacteria</taxon>
        <taxon>Bacillati</taxon>
        <taxon>Bacillota</taxon>
        <taxon>Bacilli</taxon>
        <taxon>Bacillales</taxon>
        <taxon>Geomicrobium</taxon>
    </lineage>
</organism>
<evidence type="ECO:0000313" key="4">
    <source>
        <dbReference type="EMBL" id="MBM7632376.1"/>
    </source>
</evidence>
<evidence type="ECO:0000256" key="2">
    <source>
        <dbReference type="PROSITE-ProRule" id="PRU00335"/>
    </source>
</evidence>
<dbReference type="PROSITE" id="PS50977">
    <property type="entry name" value="HTH_TETR_2"/>
    <property type="match status" value="1"/>
</dbReference>
<dbReference type="PANTHER" id="PTHR43479">
    <property type="entry name" value="ACREF/ENVCD OPERON REPRESSOR-RELATED"/>
    <property type="match status" value="1"/>
</dbReference>
<dbReference type="PANTHER" id="PTHR43479:SF11">
    <property type="entry name" value="ACREF_ENVCD OPERON REPRESSOR-RELATED"/>
    <property type="match status" value="1"/>
</dbReference>
<gene>
    <name evidence="4" type="ORF">JOD17_001469</name>
</gene>
<proteinExistence type="predicted"/>
<keyword evidence="1 2" id="KW-0238">DNA-binding</keyword>
<evidence type="ECO:0000313" key="5">
    <source>
        <dbReference type="Proteomes" id="UP000741863"/>
    </source>
</evidence>
<protein>
    <submittedName>
        <fullName evidence="4">AcrR family transcriptional regulator</fullName>
    </submittedName>
</protein>
<feature type="domain" description="HTH tetR-type" evidence="3">
    <location>
        <begin position="14"/>
        <end position="74"/>
    </location>
</feature>
<dbReference type="InterPro" id="IPR001647">
    <property type="entry name" value="HTH_TetR"/>
</dbReference>
<name>A0ABS2PBK8_9BACL</name>
<evidence type="ECO:0000256" key="1">
    <source>
        <dbReference type="ARBA" id="ARBA00023125"/>
    </source>
</evidence>
<dbReference type="InterPro" id="IPR050624">
    <property type="entry name" value="HTH-type_Tx_Regulator"/>
</dbReference>
<accession>A0ABS2PBK8</accession>
<dbReference type="Proteomes" id="UP000741863">
    <property type="component" value="Unassembled WGS sequence"/>
</dbReference>
<dbReference type="Pfam" id="PF00440">
    <property type="entry name" value="TetR_N"/>
    <property type="match status" value="1"/>
</dbReference>
<reference evidence="4 5" key="1">
    <citation type="submission" date="2021-01" db="EMBL/GenBank/DDBJ databases">
        <title>Genomic Encyclopedia of Type Strains, Phase IV (KMG-IV): sequencing the most valuable type-strain genomes for metagenomic binning, comparative biology and taxonomic classification.</title>
        <authorList>
            <person name="Goeker M."/>
        </authorList>
    </citation>
    <scope>NUCLEOTIDE SEQUENCE [LARGE SCALE GENOMIC DNA]</scope>
    <source>
        <strain evidence="4 5">DSM 25540</strain>
    </source>
</reference>
<dbReference type="Gene3D" id="1.10.357.10">
    <property type="entry name" value="Tetracycline Repressor, domain 2"/>
    <property type="match status" value="1"/>
</dbReference>
<dbReference type="EMBL" id="JAFBEC010000003">
    <property type="protein sequence ID" value="MBM7632376.1"/>
    <property type="molecule type" value="Genomic_DNA"/>
</dbReference>
<comment type="caution">
    <text evidence="4">The sequence shown here is derived from an EMBL/GenBank/DDBJ whole genome shotgun (WGS) entry which is preliminary data.</text>
</comment>
<keyword evidence="5" id="KW-1185">Reference proteome</keyword>
<dbReference type="RefSeq" id="WP_204696556.1">
    <property type="nucleotide sequence ID" value="NZ_JAFBEC010000003.1"/>
</dbReference>
<dbReference type="SUPFAM" id="SSF46689">
    <property type="entry name" value="Homeodomain-like"/>
    <property type="match status" value="1"/>
</dbReference>
<sequence length="203" mass="23155">MAPQNKEQLDQKKHERKAQIMRAAIKVFAENGIKLTKISMIAKEAKVSHGLVYHYFTSKDEILYASLDWAVEEHKSAKLFQELNDHEVSPLEQIKQFTLFAFTESDTEISNGVFRIIQNLSSTNDLPEHLVQFVEKAGQFYIESLYPLFVEGQNSGEIIKGDAEELLGIYLTVLSGIMADDPAFWKDNTEQKVGILTRMISER</sequence>
<evidence type="ECO:0000259" key="3">
    <source>
        <dbReference type="PROSITE" id="PS50977"/>
    </source>
</evidence>
<dbReference type="PRINTS" id="PR00455">
    <property type="entry name" value="HTHTETR"/>
</dbReference>
<dbReference type="InterPro" id="IPR009057">
    <property type="entry name" value="Homeodomain-like_sf"/>
</dbReference>